<keyword evidence="2" id="KW-1133">Transmembrane helix</keyword>
<feature type="transmembrane region" description="Helical" evidence="2">
    <location>
        <begin position="21"/>
        <end position="39"/>
    </location>
</feature>
<reference evidence="3 4" key="2">
    <citation type="submission" date="2015-05" db="EMBL/GenBank/DDBJ databases">
        <title>Distinctive expansion of gene families associated with plant cell wall degradation and secondary metabolism in the genomes of grapevine trunk pathogens.</title>
        <authorList>
            <person name="Lawrence D.P."/>
            <person name="Travadon R."/>
            <person name="Rolshausen P.E."/>
            <person name="Baumgartner K."/>
        </authorList>
    </citation>
    <scope>NUCLEOTIDE SEQUENCE [LARGE SCALE GENOMIC DNA]</scope>
    <source>
        <strain evidence="3">DS831</strain>
    </source>
</reference>
<feature type="region of interest" description="Disordered" evidence="1">
    <location>
        <begin position="191"/>
        <end position="235"/>
    </location>
</feature>
<evidence type="ECO:0000313" key="4">
    <source>
        <dbReference type="Proteomes" id="UP000034182"/>
    </source>
</evidence>
<evidence type="ECO:0000256" key="2">
    <source>
        <dbReference type="SAM" id="Phobius"/>
    </source>
</evidence>
<dbReference type="Proteomes" id="UP000034182">
    <property type="component" value="Unassembled WGS sequence"/>
</dbReference>
<sequence>MRPTMDYRRRESNACDPFMEICGPRCFLFWTLVCSYLAMAVCIPWLLFWMCLRSIVWVLTCGHYGFNDMAKKKKKGNAQGNAQEERRAAIESIAQLAEFLDKRNNPGGGGGANNRRNDVDLEAQDNIQPAARSKTYHETLAEVQQSKPHADGDAIELETMRTDGQGNAKDNLTSEEREAARELEAWRLEAKEAEEAEEKAAKEAEEEARNRENPWVWPEGSKPAVKESYLKENYY</sequence>
<evidence type="ECO:0000256" key="1">
    <source>
        <dbReference type="SAM" id="MobiDB-lite"/>
    </source>
</evidence>
<dbReference type="EMBL" id="LAQI01000124">
    <property type="protein sequence ID" value="KKY18576.1"/>
    <property type="molecule type" value="Genomic_DNA"/>
</dbReference>
<accession>A0A0G2E899</accession>
<keyword evidence="2" id="KW-0812">Transmembrane</keyword>
<reference evidence="3 4" key="1">
    <citation type="submission" date="2015-03" db="EMBL/GenBank/DDBJ databases">
        <authorList>
            <person name="Morales-Cruz A."/>
            <person name="Amrine K.C."/>
            <person name="Cantu D."/>
        </authorList>
    </citation>
    <scope>NUCLEOTIDE SEQUENCE [LARGE SCALE GENOMIC DNA]</scope>
    <source>
        <strain evidence="3">DS831</strain>
    </source>
</reference>
<dbReference type="AlphaFoldDB" id="A0A0G2E899"/>
<gene>
    <name evidence="3" type="ORF">UCDDS831_g05856</name>
</gene>
<feature type="compositionally biased region" description="Basic and acidic residues" evidence="1">
    <location>
        <begin position="224"/>
        <end position="235"/>
    </location>
</feature>
<comment type="caution">
    <text evidence="3">The sequence shown here is derived from an EMBL/GenBank/DDBJ whole genome shotgun (WGS) entry which is preliminary data.</text>
</comment>
<evidence type="ECO:0000313" key="3">
    <source>
        <dbReference type="EMBL" id="KKY18576.1"/>
    </source>
</evidence>
<feature type="compositionally biased region" description="Basic and acidic residues" evidence="1">
    <location>
        <begin position="191"/>
        <end position="212"/>
    </location>
</feature>
<protein>
    <submittedName>
        <fullName evidence="3">Uncharacterized protein</fullName>
    </submittedName>
</protein>
<name>A0A0G2E899_9PEZI</name>
<keyword evidence="2" id="KW-0472">Membrane</keyword>
<proteinExistence type="predicted"/>
<organism evidence="3 4">
    <name type="scientific">Diplodia seriata</name>
    <dbReference type="NCBI Taxonomy" id="420778"/>
    <lineage>
        <taxon>Eukaryota</taxon>
        <taxon>Fungi</taxon>
        <taxon>Dikarya</taxon>
        <taxon>Ascomycota</taxon>
        <taxon>Pezizomycotina</taxon>
        <taxon>Dothideomycetes</taxon>
        <taxon>Dothideomycetes incertae sedis</taxon>
        <taxon>Botryosphaeriales</taxon>
        <taxon>Botryosphaeriaceae</taxon>
        <taxon>Diplodia</taxon>
    </lineage>
</organism>